<evidence type="ECO:0000313" key="3">
    <source>
        <dbReference type="Proteomes" id="UP001362999"/>
    </source>
</evidence>
<feature type="transmembrane region" description="Helical" evidence="1">
    <location>
        <begin position="302"/>
        <end position="322"/>
    </location>
</feature>
<comment type="caution">
    <text evidence="2">The sequence shown here is derived from an EMBL/GenBank/DDBJ whole genome shotgun (WGS) entry which is preliminary data.</text>
</comment>
<dbReference type="Proteomes" id="UP001362999">
    <property type="component" value="Unassembled WGS sequence"/>
</dbReference>
<dbReference type="InterPro" id="IPR038213">
    <property type="entry name" value="IFI6/IFI27-like_sf"/>
</dbReference>
<keyword evidence="1" id="KW-1133">Transmembrane helix</keyword>
<dbReference type="AlphaFoldDB" id="A0AAW0EAB6"/>
<sequence length="326" mass="35147">MGAYSANNEPGTHSPPSLQAVGFALILAMAPTANALHLPVQLGEGIAKVIHAGWQQLQAQKALYLEHTDINAVDAEDFWRRARELGEATRKYGEKLLNDATELPGEVREKIGELKNAMDAVLHASKDMEELGASGLVQKRDMKEDLARELHSALEEVVKELEIKFPPPNEASGHEKRQRVVQVALGKAGTKVKQLCMEHGMDQERVEAYWASTSAVIEKLVVLLGGIPTLLGALLITISLLLIPESFLLRPVLSLFGFGPLGPGKGTAASWAQHVFYGAAVPKGSWFAYLDSVAMTLKPASWWGWVGGLVTGAAGAILFGSCGKRK</sequence>
<feature type="transmembrane region" description="Helical" evidence="1">
    <location>
        <begin position="220"/>
        <end position="243"/>
    </location>
</feature>
<organism evidence="2 3">
    <name type="scientific">Favolaschia claudopus</name>
    <dbReference type="NCBI Taxonomy" id="2862362"/>
    <lineage>
        <taxon>Eukaryota</taxon>
        <taxon>Fungi</taxon>
        <taxon>Dikarya</taxon>
        <taxon>Basidiomycota</taxon>
        <taxon>Agaricomycotina</taxon>
        <taxon>Agaricomycetes</taxon>
        <taxon>Agaricomycetidae</taxon>
        <taxon>Agaricales</taxon>
        <taxon>Marasmiineae</taxon>
        <taxon>Mycenaceae</taxon>
        <taxon>Favolaschia</taxon>
    </lineage>
</organism>
<protein>
    <submittedName>
        <fullName evidence="2">Uncharacterized protein</fullName>
    </submittedName>
</protein>
<gene>
    <name evidence="2" type="ORF">R3P38DRAFT_2833376</name>
</gene>
<name>A0AAW0EAB6_9AGAR</name>
<keyword evidence="3" id="KW-1185">Reference proteome</keyword>
<evidence type="ECO:0000313" key="2">
    <source>
        <dbReference type="EMBL" id="KAK7062092.1"/>
    </source>
</evidence>
<evidence type="ECO:0000256" key="1">
    <source>
        <dbReference type="SAM" id="Phobius"/>
    </source>
</evidence>
<dbReference type="Gene3D" id="6.10.110.10">
    <property type="match status" value="1"/>
</dbReference>
<reference evidence="2 3" key="1">
    <citation type="journal article" date="2024" name="J Genomics">
        <title>Draft genome sequencing and assembly of Favolaschia claudopus CIRM-BRFM 2984 isolated from oak limbs.</title>
        <authorList>
            <person name="Navarro D."/>
            <person name="Drula E."/>
            <person name="Chaduli D."/>
            <person name="Cazenave R."/>
            <person name="Ahrendt S."/>
            <person name="Wang J."/>
            <person name="Lipzen A."/>
            <person name="Daum C."/>
            <person name="Barry K."/>
            <person name="Grigoriev I.V."/>
            <person name="Favel A."/>
            <person name="Rosso M.N."/>
            <person name="Martin F."/>
        </authorList>
    </citation>
    <scope>NUCLEOTIDE SEQUENCE [LARGE SCALE GENOMIC DNA]</scope>
    <source>
        <strain evidence="2 3">CIRM-BRFM 2984</strain>
    </source>
</reference>
<proteinExistence type="predicted"/>
<feature type="transmembrane region" description="Helical" evidence="1">
    <location>
        <begin position="20"/>
        <end position="38"/>
    </location>
</feature>
<keyword evidence="1" id="KW-0472">Membrane</keyword>
<dbReference type="EMBL" id="JAWWNJ010000002">
    <property type="protein sequence ID" value="KAK7062092.1"/>
    <property type="molecule type" value="Genomic_DNA"/>
</dbReference>
<keyword evidence="1" id="KW-0812">Transmembrane</keyword>
<accession>A0AAW0EAB6</accession>